<comment type="caution">
    <text evidence="2">The sequence shown here is derived from an EMBL/GenBank/DDBJ whole genome shotgun (WGS) entry which is preliminary data.</text>
</comment>
<keyword evidence="1" id="KW-0472">Membrane</keyword>
<protein>
    <submittedName>
        <fullName evidence="2">Uncharacterized protein</fullName>
    </submittedName>
</protein>
<keyword evidence="1" id="KW-1133">Transmembrane helix</keyword>
<keyword evidence="1" id="KW-0812">Transmembrane</keyword>
<reference evidence="2 3" key="1">
    <citation type="journal article" date="2013" name="Genome Announc.">
        <title>Draft Genome Sequence of Cyclobacterium qasimii Strain M12-11BT, Isolated from Arctic Marine Sediment.</title>
        <authorList>
            <person name="Shivaji S."/>
            <person name="Ara S."/>
            <person name="Singh A."/>
            <person name="Kumar Pinnaka A."/>
        </authorList>
    </citation>
    <scope>NUCLEOTIDE SEQUENCE [LARGE SCALE GENOMIC DNA]</scope>
    <source>
        <strain evidence="2 3">M12-11B</strain>
    </source>
</reference>
<feature type="transmembrane region" description="Helical" evidence="1">
    <location>
        <begin position="12"/>
        <end position="34"/>
    </location>
</feature>
<evidence type="ECO:0000256" key="1">
    <source>
        <dbReference type="SAM" id="Phobius"/>
    </source>
</evidence>
<evidence type="ECO:0000313" key="3">
    <source>
        <dbReference type="Proteomes" id="UP000014974"/>
    </source>
</evidence>
<organism evidence="2 3">
    <name type="scientific">Cyclobacterium qasimii M12-11B</name>
    <dbReference type="NCBI Taxonomy" id="641524"/>
    <lineage>
        <taxon>Bacteria</taxon>
        <taxon>Pseudomonadati</taxon>
        <taxon>Bacteroidota</taxon>
        <taxon>Cytophagia</taxon>
        <taxon>Cytophagales</taxon>
        <taxon>Cyclobacteriaceae</taxon>
        <taxon>Cyclobacterium</taxon>
    </lineage>
</organism>
<proteinExistence type="predicted"/>
<dbReference type="Proteomes" id="UP000014974">
    <property type="component" value="Unassembled WGS sequence"/>
</dbReference>
<sequence>MKNKGKRIRIIFIVLMVYVWVGKVKNYSLLSLFFRPNYPMSS</sequence>
<evidence type="ECO:0000313" key="2">
    <source>
        <dbReference type="EMBL" id="EPR71498.1"/>
    </source>
</evidence>
<dbReference type="EMBL" id="ATNM01000014">
    <property type="protein sequence ID" value="EPR71498.1"/>
    <property type="molecule type" value="Genomic_DNA"/>
</dbReference>
<dbReference type="AlphaFoldDB" id="S7X5Z0"/>
<accession>S7X5Z0</accession>
<gene>
    <name evidence="2" type="ORF">ADICYQ_0307</name>
</gene>
<dbReference type="STRING" id="641524.ADICYQ_0307"/>
<name>S7X5Z0_9BACT</name>